<dbReference type="OrthoDB" id="5525992at2"/>
<accession>F0JIN4</accession>
<dbReference type="GO" id="GO:0003677">
    <property type="term" value="F:DNA binding"/>
    <property type="evidence" value="ECO:0007669"/>
    <property type="project" value="InterPro"/>
</dbReference>
<dbReference type="Proteomes" id="UP000007845">
    <property type="component" value="Chromosome"/>
</dbReference>
<dbReference type="InterPro" id="IPR010093">
    <property type="entry name" value="SinI_DNA-bd"/>
</dbReference>
<feature type="region of interest" description="Disordered" evidence="1">
    <location>
        <begin position="64"/>
        <end position="83"/>
    </location>
</feature>
<dbReference type="Pfam" id="PF12728">
    <property type="entry name" value="HTH_17"/>
    <property type="match status" value="1"/>
</dbReference>
<dbReference type="AlphaFoldDB" id="F0JIN4"/>
<organism evidence="3 4">
    <name type="scientific">Pseudodesulfovibrio mercurii</name>
    <dbReference type="NCBI Taxonomy" id="641491"/>
    <lineage>
        <taxon>Bacteria</taxon>
        <taxon>Pseudomonadati</taxon>
        <taxon>Thermodesulfobacteriota</taxon>
        <taxon>Desulfovibrionia</taxon>
        <taxon>Desulfovibrionales</taxon>
        <taxon>Desulfovibrionaceae</taxon>
    </lineage>
</organism>
<protein>
    <submittedName>
        <fullName evidence="3">DNA binding domain protein, excisionase family</fullName>
    </submittedName>
</protein>
<proteinExistence type="predicted"/>
<dbReference type="InterPro" id="IPR009061">
    <property type="entry name" value="DNA-bd_dom_put_sf"/>
</dbReference>
<evidence type="ECO:0000313" key="4">
    <source>
        <dbReference type="Proteomes" id="UP000007845"/>
    </source>
</evidence>
<dbReference type="HOGENOM" id="CLU_140176_4_2_7"/>
<dbReference type="KEGG" id="ddn:DND132_2264"/>
<dbReference type="RefSeq" id="WP_014322894.1">
    <property type="nucleotide sequence ID" value="NC_016803.1"/>
</dbReference>
<dbReference type="EMBL" id="CP003220">
    <property type="protein sequence ID" value="EGB15468.1"/>
    <property type="molecule type" value="Genomic_DNA"/>
</dbReference>
<sequence>MDNANAPRPPILLTVREVADYLRVHQRTAYRLITSGDIKAIKIGSQWRVPEQALMEFLESGMKAAAPSGKRKTAPDQFKLPLD</sequence>
<evidence type="ECO:0000259" key="2">
    <source>
        <dbReference type="Pfam" id="PF12728"/>
    </source>
</evidence>
<dbReference type="InterPro" id="IPR041657">
    <property type="entry name" value="HTH_17"/>
</dbReference>
<gene>
    <name evidence="3" type="ORF">DND132_2264</name>
</gene>
<keyword evidence="4" id="KW-1185">Reference proteome</keyword>
<reference evidence="3 4" key="1">
    <citation type="journal article" date="2011" name="J. Bacteriol.">
        <title>Genome sequence of the mercury-methylating strain Desulfovibrio desulfuricans ND132.</title>
        <authorList>
            <person name="Brown S.D."/>
            <person name="Gilmour C.C."/>
            <person name="Kucken A.M."/>
            <person name="Wall J.D."/>
            <person name="Elias D.A."/>
            <person name="Brandt C.C."/>
            <person name="Podar M."/>
            <person name="Chertkov O."/>
            <person name="Held B."/>
            <person name="Bruce D.C."/>
            <person name="Detter J.C."/>
            <person name="Tapia R."/>
            <person name="Han C.S."/>
            <person name="Goodwin L.A."/>
            <person name="Cheng J.F."/>
            <person name="Pitluck S."/>
            <person name="Woyke T."/>
            <person name="Mikhailova N."/>
            <person name="Ivanova N.N."/>
            <person name="Han J."/>
            <person name="Lucas S."/>
            <person name="Lapidus A.L."/>
            <person name="Land M.L."/>
            <person name="Hauser L.J."/>
            <person name="Palumbo A.V."/>
        </authorList>
    </citation>
    <scope>NUCLEOTIDE SEQUENCE [LARGE SCALE GENOMIC DNA]</scope>
    <source>
        <strain evidence="3 4">ND132</strain>
    </source>
</reference>
<dbReference type="SUPFAM" id="SSF46955">
    <property type="entry name" value="Putative DNA-binding domain"/>
    <property type="match status" value="1"/>
</dbReference>
<evidence type="ECO:0000256" key="1">
    <source>
        <dbReference type="SAM" id="MobiDB-lite"/>
    </source>
</evidence>
<name>F0JIN4_9BACT</name>
<dbReference type="eggNOG" id="COG3311">
    <property type="taxonomic scope" value="Bacteria"/>
</dbReference>
<evidence type="ECO:0000313" key="3">
    <source>
        <dbReference type="EMBL" id="EGB15468.1"/>
    </source>
</evidence>
<dbReference type="NCBIfam" id="TIGR01764">
    <property type="entry name" value="excise"/>
    <property type="match status" value="1"/>
</dbReference>
<dbReference type="STRING" id="641491.DND132_2264"/>
<feature type="domain" description="Helix-turn-helix" evidence="2">
    <location>
        <begin position="12"/>
        <end position="61"/>
    </location>
</feature>